<reference evidence="2 3" key="1">
    <citation type="submission" date="2024-09" db="EMBL/GenBank/DDBJ databases">
        <authorList>
            <person name="Sun Q."/>
            <person name="Mori K."/>
        </authorList>
    </citation>
    <scope>NUCLEOTIDE SEQUENCE [LARGE SCALE GENOMIC DNA]</scope>
    <source>
        <strain evidence="2 3">JCM 3323</strain>
    </source>
</reference>
<dbReference type="RefSeq" id="WP_346128975.1">
    <property type="nucleotide sequence ID" value="NZ_BAAAXC010000015.1"/>
</dbReference>
<keyword evidence="3" id="KW-1185">Reference proteome</keyword>
<proteinExistence type="predicted"/>
<accession>A0ABV5Q0Q1</accession>
<dbReference type="EMBL" id="JBHMCE010000006">
    <property type="protein sequence ID" value="MFB9529030.1"/>
    <property type="molecule type" value="Genomic_DNA"/>
</dbReference>
<dbReference type="InterPro" id="IPR021145">
    <property type="entry name" value="Portal_protein_SPP1_Gp6-like"/>
</dbReference>
<organism evidence="2 3">
    <name type="scientific">Nonomuraea roseola</name>
    <dbReference type="NCBI Taxonomy" id="46179"/>
    <lineage>
        <taxon>Bacteria</taxon>
        <taxon>Bacillati</taxon>
        <taxon>Actinomycetota</taxon>
        <taxon>Actinomycetes</taxon>
        <taxon>Streptosporangiales</taxon>
        <taxon>Streptosporangiaceae</taxon>
        <taxon>Nonomuraea</taxon>
    </lineage>
</organism>
<dbReference type="Pfam" id="PF05133">
    <property type="entry name" value="SPP1_portal"/>
    <property type="match status" value="1"/>
</dbReference>
<sequence length="474" mass="52752">MTFIDPAPRTPMEWVFHLERELAVQSSRAQRFDDYYEGRQQLSFVQAKFREAFGAMFDGYWADNFSSLIVDSVAERLGIDGFRFTEDPEADADALDIWQRNGLDADSDAAHTDALVHGASFVTVWGDADGEPVIIPENSHEMVVSYVPGSRRLIRAALKRTLDEWGDVHATLYLPDRAYMTTYAEGHENWGTPREAANPLGRVPVVPLLNRPRLNGKAHSELARTIPLQDAVNKVMVDALIASEMGAFPMRWATGLPMEEDENGKPVPPPFQVALDKMIHSENPDTKFGQFSVADLSNYVRLVEALIQHIASVSRLPVHYMLVQSGQPPSGANIKSAEAGLVAKVRQRQRTYGEAWENVMRLAFAVKGDPRQKAHKAETIWRDAEYRSEAEHVDALVKLRSLGVPQRQLWEDAGYSPSQIERFEALQAQELLDASMRSELGILPSGEEPADSAGDDSNTLRESGESRKAIAEAA</sequence>
<evidence type="ECO:0000256" key="1">
    <source>
        <dbReference type="SAM" id="MobiDB-lite"/>
    </source>
</evidence>
<comment type="caution">
    <text evidence="2">The sequence shown here is derived from an EMBL/GenBank/DDBJ whole genome shotgun (WGS) entry which is preliminary data.</text>
</comment>
<feature type="region of interest" description="Disordered" evidence="1">
    <location>
        <begin position="437"/>
        <end position="474"/>
    </location>
</feature>
<name>A0ABV5Q0Q1_9ACTN</name>
<protein>
    <submittedName>
        <fullName evidence="2">Phage portal protein</fullName>
    </submittedName>
</protein>
<feature type="compositionally biased region" description="Basic and acidic residues" evidence="1">
    <location>
        <begin position="458"/>
        <end position="474"/>
    </location>
</feature>
<dbReference type="Proteomes" id="UP001589646">
    <property type="component" value="Unassembled WGS sequence"/>
</dbReference>
<evidence type="ECO:0000313" key="2">
    <source>
        <dbReference type="EMBL" id="MFB9529030.1"/>
    </source>
</evidence>
<gene>
    <name evidence="2" type="ORF">ACFFRN_20665</name>
</gene>
<evidence type="ECO:0000313" key="3">
    <source>
        <dbReference type="Proteomes" id="UP001589646"/>
    </source>
</evidence>